<dbReference type="Pfam" id="PF01833">
    <property type="entry name" value="TIG"/>
    <property type="match status" value="1"/>
</dbReference>
<dbReference type="InterPro" id="IPR014756">
    <property type="entry name" value="Ig_E-set"/>
</dbReference>
<gene>
    <name evidence="4" type="ORF">CBR_g36224</name>
</gene>
<dbReference type="AlphaFoldDB" id="A0A388LK42"/>
<dbReference type="Gene3D" id="2.60.40.10">
    <property type="entry name" value="Immunoglobulins"/>
    <property type="match status" value="2"/>
</dbReference>
<comment type="caution">
    <text evidence="4">The sequence shown here is derived from an EMBL/GenBank/DDBJ whole genome shotgun (WGS) entry which is preliminary data.</text>
</comment>
<dbReference type="InterPro" id="IPR052387">
    <property type="entry name" value="Fibrocystin"/>
</dbReference>
<name>A0A388LK42_CHABU</name>
<reference evidence="4 5" key="1">
    <citation type="journal article" date="2018" name="Cell">
        <title>The Chara Genome: Secondary Complexity and Implications for Plant Terrestrialization.</title>
        <authorList>
            <person name="Nishiyama T."/>
            <person name="Sakayama H."/>
            <person name="Vries J.D."/>
            <person name="Buschmann H."/>
            <person name="Saint-Marcoux D."/>
            <person name="Ullrich K.K."/>
            <person name="Haas F.B."/>
            <person name="Vanderstraeten L."/>
            <person name="Becker D."/>
            <person name="Lang D."/>
            <person name="Vosolsobe S."/>
            <person name="Rombauts S."/>
            <person name="Wilhelmsson P.K.I."/>
            <person name="Janitza P."/>
            <person name="Kern R."/>
            <person name="Heyl A."/>
            <person name="Rumpler F."/>
            <person name="Villalobos L.I.A.C."/>
            <person name="Clay J.M."/>
            <person name="Skokan R."/>
            <person name="Toyoda A."/>
            <person name="Suzuki Y."/>
            <person name="Kagoshima H."/>
            <person name="Schijlen E."/>
            <person name="Tajeshwar N."/>
            <person name="Catarino B."/>
            <person name="Hetherington A.J."/>
            <person name="Saltykova A."/>
            <person name="Bonnot C."/>
            <person name="Breuninger H."/>
            <person name="Symeonidi A."/>
            <person name="Radhakrishnan G.V."/>
            <person name="Van Nieuwerburgh F."/>
            <person name="Deforce D."/>
            <person name="Chang C."/>
            <person name="Karol K.G."/>
            <person name="Hedrich R."/>
            <person name="Ulvskov P."/>
            <person name="Glockner G."/>
            <person name="Delwiche C.F."/>
            <person name="Petrasek J."/>
            <person name="Van de Peer Y."/>
            <person name="Friml J."/>
            <person name="Beilby M."/>
            <person name="Dolan L."/>
            <person name="Kohara Y."/>
            <person name="Sugano S."/>
            <person name="Fujiyama A."/>
            <person name="Delaux P.-M."/>
            <person name="Quint M."/>
            <person name="TheiBen G."/>
            <person name="Hagemann M."/>
            <person name="Harholt J."/>
            <person name="Dunand C."/>
            <person name="Zachgo S."/>
            <person name="Langdale J."/>
            <person name="Maumus F."/>
            <person name="Straeten D.V.D."/>
            <person name="Gould S.B."/>
            <person name="Rensing S.A."/>
        </authorList>
    </citation>
    <scope>NUCLEOTIDE SEQUENCE [LARGE SCALE GENOMIC DNA]</scope>
    <source>
        <strain evidence="4 5">S276</strain>
    </source>
</reference>
<dbReference type="SUPFAM" id="SSF81296">
    <property type="entry name" value="E set domains"/>
    <property type="match status" value="1"/>
</dbReference>
<evidence type="ECO:0000256" key="1">
    <source>
        <dbReference type="ARBA" id="ARBA00022729"/>
    </source>
</evidence>
<feature type="domain" description="IPT/TIG" evidence="3">
    <location>
        <begin position="287"/>
        <end position="378"/>
    </location>
</feature>
<evidence type="ECO:0000256" key="2">
    <source>
        <dbReference type="SAM" id="MobiDB-lite"/>
    </source>
</evidence>
<dbReference type="Proteomes" id="UP000265515">
    <property type="component" value="Unassembled WGS sequence"/>
</dbReference>
<organism evidence="4 5">
    <name type="scientific">Chara braunii</name>
    <name type="common">Braun's stonewort</name>
    <dbReference type="NCBI Taxonomy" id="69332"/>
    <lineage>
        <taxon>Eukaryota</taxon>
        <taxon>Viridiplantae</taxon>
        <taxon>Streptophyta</taxon>
        <taxon>Charophyceae</taxon>
        <taxon>Charales</taxon>
        <taxon>Characeae</taxon>
        <taxon>Chara</taxon>
    </lineage>
</organism>
<dbReference type="PANTHER" id="PTHR46769">
    <property type="entry name" value="POLYCYSTIC KIDNEY AND HEPATIC DISEASE 1 (AUTOSOMAL RECESSIVE)-LIKE 1"/>
    <property type="match status" value="1"/>
</dbReference>
<evidence type="ECO:0000313" key="5">
    <source>
        <dbReference type="Proteomes" id="UP000265515"/>
    </source>
</evidence>
<feature type="domain" description="IPT/TIG" evidence="3">
    <location>
        <begin position="130"/>
        <end position="286"/>
    </location>
</feature>
<dbReference type="CDD" id="cd00603">
    <property type="entry name" value="IPT_PCSR"/>
    <property type="match status" value="1"/>
</dbReference>
<dbReference type="EMBL" id="BFEA01000415">
    <property type="protein sequence ID" value="GBG82694.1"/>
    <property type="molecule type" value="Genomic_DNA"/>
</dbReference>
<feature type="compositionally biased region" description="Basic and acidic residues" evidence="2">
    <location>
        <begin position="617"/>
        <end position="643"/>
    </location>
</feature>
<dbReference type="InterPro" id="IPR038578">
    <property type="entry name" value="GT29-like_sf"/>
</dbReference>
<keyword evidence="1" id="KW-0732">Signal</keyword>
<dbReference type="SMART" id="SM00429">
    <property type="entry name" value="IPT"/>
    <property type="match status" value="2"/>
</dbReference>
<feature type="region of interest" description="Disordered" evidence="2">
    <location>
        <begin position="52"/>
        <end position="73"/>
    </location>
</feature>
<protein>
    <recommendedName>
        <fullName evidence="3">IPT/TIG domain-containing protein</fullName>
    </recommendedName>
</protein>
<evidence type="ECO:0000313" key="4">
    <source>
        <dbReference type="EMBL" id="GBG82694.1"/>
    </source>
</evidence>
<dbReference type="InterPro" id="IPR002909">
    <property type="entry name" value="IPT_dom"/>
</dbReference>
<dbReference type="InterPro" id="IPR013783">
    <property type="entry name" value="Ig-like_fold"/>
</dbReference>
<dbReference type="STRING" id="69332.A0A388LK42"/>
<sequence>MAAAPRRLIGMTKQPLRNSWLKPTTAVQVSLVASILTTLLITFQLLDPGQEIDRSSGRHRKWGSDGGLFGGKGGGGGLGGGIVSSLLQRRNRTAISSSSAGKEDLNGQGGKDSSETDPSEDQWAAEEHFVPEIVSVDPYHAPAAGGETITIQGYALGAQIVAKKQRLLLEKEKSKTMQAADAGTGAGEGGAAESDGNGKGEEEDEDEDEQNARPEEAVYVLIGGTPCTRLEAVEGGDKDSWNQGAAESLRCIVPPGVGIRMNVQVSVHYETGEVKISRRNKLFSYDDPEVLQVSPTQCPVSGGCTITITGKNFGPADDRFPVDALVGGTPCSQTVKIMDSSLLCAVPRGTPGAKAVVVAVGIGEHHVESRYNRLFSYILTPEEKLDLERDSIVEGLPVKFREVPVVMHLGEVKRARPFETYFKDPLTGQTCSYSMPPHLIEVLPTEDLPHHNFDTCAVVGGHRSLYQHDRSVEIDSAAAVIRINLENSEKHPLESYGGRRADFRVISTAAVKVFLDRAPGNLGRAQLPYPFSNTRLIIWSEYAQDLYVQLMRTFHRIPAFFLSRHFAHSVHVLYAELSRRLERLGIVDLQATRLRSRRQRQQQPLLKDMDEEEDREENMGRDETGEQEGHEQIDKEDGERRTGQEGGVNEQNSFRIVDTRTPPAARSNLRWIEVKRENGRGEGGGTGKRFARGRAILHTEAGSILVNSEGREPTQVLRRRKGVQNVDGAGDSSPNHVLQDAAFGRLRNPMGENNTRGIGGRQKDDDFRPDHSSRDLVVHGRSAFSKLQSAGDTTTDRSVDGDVTVMGVTPEQWLSLNHTNYLAHENAEDRLRERSLGMGRMAVPARRRQSRYMAARVGLRQSSNMAAQGVIRREEEETFRRSNGTSFSTESRNLRHLLAESGLSGLARFRSDSDETSNNSSIAKLTSAHWTALDDSLSGVNDVEPQNPSTPSAEFYATMFAIQICDRVDLYGFPPYSKMDEYYAMVNRDSQQDSAEGDQRTGSRRVLLSRRRASRLAYRGHGQVNGLGEDARVVEKPAEDMGLVRDTVPTGPKLDLEAALLHLLELHDYVHVHY</sequence>
<proteinExistence type="predicted"/>
<evidence type="ECO:0000259" key="3">
    <source>
        <dbReference type="SMART" id="SM00429"/>
    </source>
</evidence>
<keyword evidence="5" id="KW-1185">Reference proteome</keyword>
<feature type="region of interest" description="Disordered" evidence="2">
    <location>
        <begin position="747"/>
        <end position="772"/>
    </location>
</feature>
<feature type="compositionally biased region" description="Basic and acidic residues" evidence="2">
    <location>
        <begin position="761"/>
        <end position="772"/>
    </location>
</feature>
<feature type="region of interest" description="Disordered" evidence="2">
    <location>
        <begin position="174"/>
        <end position="213"/>
    </location>
</feature>
<dbReference type="Gene3D" id="3.90.1480.20">
    <property type="entry name" value="Glycosyl transferase family 29"/>
    <property type="match status" value="2"/>
</dbReference>
<dbReference type="PANTHER" id="PTHR46769:SF2">
    <property type="entry name" value="FIBROCYSTIN-L ISOFORM 2 PRECURSOR-RELATED"/>
    <property type="match status" value="1"/>
</dbReference>
<dbReference type="Gramene" id="GBG82694">
    <property type="protein sequence ID" value="GBG82694"/>
    <property type="gene ID" value="CBR_g36224"/>
</dbReference>
<feature type="region of interest" description="Disordered" evidence="2">
    <location>
        <begin position="597"/>
        <end position="657"/>
    </location>
</feature>
<feature type="compositionally biased region" description="Gly residues" evidence="2">
    <location>
        <begin position="64"/>
        <end position="73"/>
    </location>
</feature>
<feature type="region of interest" description="Disordered" evidence="2">
    <location>
        <begin position="93"/>
        <end position="122"/>
    </location>
</feature>
<dbReference type="OrthoDB" id="125363at2759"/>
<accession>A0A388LK42</accession>